<organism evidence="3 4">
    <name type="scientific">Metarhizium guizhouense (strain ARSEF 977)</name>
    <dbReference type="NCBI Taxonomy" id="1276136"/>
    <lineage>
        <taxon>Eukaryota</taxon>
        <taxon>Fungi</taxon>
        <taxon>Dikarya</taxon>
        <taxon>Ascomycota</taxon>
        <taxon>Pezizomycotina</taxon>
        <taxon>Sordariomycetes</taxon>
        <taxon>Hypocreomycetidae</taxon>
        <taxon>Hypocreales</taxon>
        <taxon>Clavicipitaceae</taxon>
        <taxon>Metarhizium</taxon>
    </lineage>
</organism>
<evidence type="ECO:0000313" key="3">
    <source>
        <dbReference type="EMBL" id="KID80849.1"/>
    </source>
</evidence>
<name>A0A0B4HN51_METGA</name>
<reference evidence="3 4" key="1">
    <citation type="journal article" date="2014" name="Proc. Natl. Acad. Sci. U.S.A.">
        <title>Trajectory and genomic determinants of fungal-pathogen speciation and host adaptation.</title>
        <authorList>
            <person name="Hu X."/>
            <person name="Xiao G."/>
            <person name="Zheng P."/>
            <person name="Shang Y."/>
            <person name="Su Y."/>
            <person name="Zhang X."/>
            <person name="Liu X."/>
            <person name="Zhan S."/>
            <person name="St Leger R.J."/>
            <person name="Wang C."/>
        </authorList>
    </citation>
    <scope>NUCLEOTIDE SEQUENCE [LARGE SCALE GENOMIC DNA]</scope>
    <source>
        <strain evidence="3 4">ARSEF 977</strain>
    </source>
</reference>
<evidence type="ECO:0000313" key="4">
    <source>
        <dbReference type="Proteomes" id="UP000031192"/>
    </source>
</evidence>
<dbReference type="OrthoDB" id="10491148at2759"/>
<comment type="caution">
    <text evidence="3">The sequence shown here is derived from an EMBL/GenBank/DDBJ whole genome shotgun (WGS) entry which is preliminary data.</text>
</comment>
<feature type="region of interest" description="Disordered" evidence="2">
    <location>
        <begin position="290"/>
        <end position="317"/>
    </location>
</feature>
<dbReference type="HOGENOM" id="CLU_288039_0_0_1"/>
<keyword evidence="4" id="KW-1185">Reference proteome</keyword>
<proteinExistence type="predicted"/>
<protein>
    <submittedName>
        <fullName evidence="3">Uncharacterized protein</fullName>
    </submittedName>
</protein>
<keyword evidence="1" id="KW-0175">Coiled coil</keyword>
<sequence length="1068" mass="119730">MKLDKVREWLTPLLEENVEPIEIYTGAEPAADTEKIFSLLFRVQEVAATEKDLKDVRATLRSTEDEHRRNLEGLNERLKNVKARHTLLCETLRALSGSPASEQKFAECLESGTIGTRDNIERLHLLLSNSSEARLPKTHSARECRDTSCTAAFLHKFQPPTGGDIHAAPGSAVNCNISDELSLLEEVKMFWVFKKGLDDKLSSTFAWRGPEAADSNPVATQWPPDDLLSAVEILGALKIDCILSVLQQFIDEGEGREEKKNIHSTKAEKAIRRMAELAGLDSKEISVRLDRKKPGDGNQFLSQKREQDSTSDEDIENDVAKSIKTTALRRCERLIERIAVIQSRSEEQETRQKHDLEKLWAICQEWLGLGDQWPDSYGKNTSGHSAKLTLGDQFAFIINAIEDAAQNFQNIERTYDNQYEEFKAKAEPDVELSKILNMTTWPSDVDGFPERILHKSSALQQIKDLRLEISRAQFIFALKDFNAAKTDSQTTECILESAKSGGLYYEGLTGYLGTASLHSDAARVKRSEGSDAAGLSKIFSFYDPIIQLVLSIQRKNAEQASWISDCSRKMIDLYTKYGGSSRIVVSGTKKPEEMMRNENEALTSRLETLVTFVAELPSQRQDKPAIKFAGEDRRATKELNAAIAKSPDNMATFEKLASIIHDAEAKLDKRYNDLKRNPDIPRSVLGSMQLQSTEVSLPDRLEARLEQAGVIGFVEGFWNEWQLETGRVKLVATLSSLSSGLGNIDEAMIKQARKTAKDVGLYCEEFVNIFPMLERKYTAGAGASNEVFVLYKPMIEAAIFAGQGPLLSEAIMTLYASHGGNRGPLLPSRPEKDSVDLVPVKGSVVSNDIQIRDQTQPLTLRLRALVDFVASKSESATALPPVPADKNILREVEIIRQSWEEPNVDVNGQLQGSGKPNRQRICNNPTEIRDTLTIHGKKVKIVRIKPRGKNYEFEVVDHNNERRMDLTSLSKILMEGTPSDVKDNADVIYAIFVKALVSVHPKVQLKKNDKKSEDLPKMIRYQHIKERVEKASPEMWLVQYRDGGQEEVSRGTISGWGLDAREQMKARR</sequence>
<feature type="coiled-coil region" evidence="1">
    <location>
        <begin position="46"/>
        <end position="84"/>
    </location>
</feature>
<evidence type="ECO:0000256" key="2">
    <source>
        <dbReference type="SAM" id="MobiDB-lite"/>
    </source>
</evidence>
<evidence type="ECO:0000256" key="1">
    <source>
        <dbReference type="SAM" id="Coils"/>
    </source>
</evidence>
<accession>A0A0B4HN51</accession>
<dbReference type="EMBL" id="AZNH01000337">
    <property type="protein sequence ID" value="KID80849.1"/>
    <property type="molecule type" value="Genomic_DNA"/>
</dbReference>
<dbReference type="AlphaFoldDB" id="A0A0B4HN51"/>
<gene>
    <name evidence="3" type="ORF">MGU_11726</name>
</gene>
<dbReference type="Proteomes" id="UP000031192">
    <property type="component" value="Unassembled WGS sequence"/>
</dbReference>